<reference evidence="2 3" key="1">
    <citation type="submission" date="2016-08" db="EMBL/GenBank/DDBJ databases">
        <title>Complete genome sequence of Mycobacterium shinshuense, a subspecies of M. ulcerans.</title>
        <authorList>
            <person name="Yoshida M."/>
            <person name="Ogura Y."/>
            <person name="Hayashi T."/>
            <person name="Hoshino Y."/>
        </authorList>
    </citation>
    <scope>NUCLEOTIDE SEQUENCE [LARGE SCALE GENOMIC DNA]</scope>
    <source>
        <strain evidence="3">ATCC 33728</strain>
    </source>
</reference>
<dbReference type="AlphaFoldDB" id="A0A1B4XXB9"/>
<protein>
    <submittedName>
        <fullName evidence="2">DNA-binding protein</fullName>
    </submittedName>
</protein>
<dbReference type="GO" id="GO:0003677">
    <property type="term" value="F:DNA binding"/>
    <property type="evidence" value="ECO:0007669"/>
    <property type="project" value="UniProtKB-KW"/>
</dbReference>
<dbReference type="Proteomes" id="UP000218067">
    <property type="component" value="Chromosome"/>
</dbReference>
<dbReference type="PROSITE" id="PS51857">
    <property type="entry name" value="CSD_2"/>
    <property type="match status" value="1"/>
</dbReference>
<sequence length="135" mass="14694">MRGTGRIVRFDDVRGYGFIAPDSGGEDVFLHANDLDFDRLLAKRGTRVSFDIEDGPRGKFATAVLITSEGSGRTGAGSKAAASDTDEYFDVFSAQEFKEAATEILLEATPSITGEQIVRIRAAFEGFARKHGWIE</sequence>
<dbReference type="SMART" id="SM00357">
    <property type="entry name" value="CSP"/>
    <property type="match status" value="1"/>
</dbReference>
<dbReference type="SUPFAM" id="SSF50249">
    <property type="entry name" value="Nucleic acid-binding proteins"/>
    <property type="match status" value="1"/>
</dbReference>
<dbReference type="InterPro" id="IPR002059">
    <property type="entry name" value="CSP_DNA-bd"/>
</dbReference>
<gene>
    <name evidence="2" type="ORF">SHTP_0033</name>
</gene>
<feature type="domain" description="CSD" evidence="1">
    <location>
        <begin position="2"/>
        <end position="68"/>
    </location>
</feature>
<evidence type="ECO:0000259" key="1">
    <source>
        <dbReference type="PROSITE" id="PS51857"/>
    </source>
</evidence>
<accession>A0A1B4XXB9</accession>
<dbReference type="GeneID" id="93434718"/>
<organism evidence="2 3">
    <name type="scientific">Mycobacterium ulcerans subsp. shinshuense</name>
    <dbReference type="NCBI Taxonomy" id="1124626"/>
    <lineage>
        <taxon>Bacteria</taxon>
        <taxon>Bacillati</taxon>
        <taxon>Actinomycetota</taxon>
        <taxon>Actinomycetes</taxon>
        <taxon>Mycobacteriales</taxon>
        <taxon>Mycobacteriaceae</taxon>
        <taxon>Mycobacterium</taxon>
        <taxon>Mycobacterium ulcerans group</taxon>
    </lineage>
</organism>
<evidence type="ECO:0000313" key="3">
    <source>
        <dbReference type="Proteomes" id="UP000218067"/>
    </source>
</evidence>
<name>A0A1B4XXB9_MYCUL</name>
<dbReference type="Pfam" id="PF00313">
    <property type="entry name" value="CSD"/>
    <property type="match status" value="1"/>
</dbReference>
<keyword evidence="2" id="KW-0238">DNA-binding</keyword>
<dbReference type="CDD" id="cd04458">
    <property type="entry name" value="CSP_CDS"/>
    <property type="match status" value="1"/>
</dbReference>
<evidence type="ECO:0000313" key="2">
    <source>
        <dbReference type="EMBL" id="BAV39451.1"/>
    </source>
</evidence>
<dbReference type="GeneID" id="34344184"/>
<dbReference type="InterPro" id="IPR011129">
    <property type="entry name" value="CSD"/>
</dbReference>
<dbReference type="PRINTS" id="PR00050">
    <property type="entry name" value="COLDSHOCK"/>
</dbReference>
<dbReference type="InterPro" id="IPR012340">
    <property type="entry name" value="NA-bd_OB-fold"/>
</dbReference>
<dbReference type="EMBL" id="AP017624">
    <property type="protein sequence ID" value="BAV39451.1"/>
    <property type="molecule type" value="Genomic_DNA"/>
</dbReference>
<dbReference type="Gene3D" id="2.40.50.140">
    <property type="entry name" value="Nucleic acid-binding proteins"/>
    <property type="match status" value="1"/>
</dbReference>
<proteinExistence type="predicted"/>
<dbReference type="RefSeq" id="WP_011738435.1">
    <property type="nucleotide sequence ID" value="NZ_AP017624.1"/>
</dbReference>